<sequence>TPGQRVWLGPRAAAVAESITTSSSSASVTSLSSDPLSPSSTSPLPSSTSAAETPTPNPPNHNLLATSHHSNTPSSSYQSSNSASVAASQDTAESWCQLLHIWNPSPQRHSRESSRQPRGTVQQETREDSSANSPGVAGGEGGGASDVGDTRQDTQRLRPLSSG</sequence>
<accession>A0AA35XCD4</accession>
<proteinExistence type="predicted"/>
<evidence type="ECO:0000256" key="1">
    <source>
        <dbReference type="SAM" id="MobiDB-lite"/>
    </source>
</evidence>
<dbReference type="Proteomes" id="UP001174909">
    <property type="component" value="Unassembled WGS sequence"/>
</dbReference>
<feature type="compositionally biased region" description="Low complexity" evidence="1">
    <location>
        <begin position="18"/>
        <end position="89"/>
    </location>
</feature>
<dbReference type="AlphaFoldDB" id="A0AA35XCD4"/>
<organism evidence="2 3">
    <name type="scientific">Geodia barretti</name>
    <name type="common">Barrett's horny sponge</name>
    <dbReference type="NCBI Taxonomy" id="519541"/>
    <lineage>
        <taxon>Eukaryota</taxon>
        <taxon>Metazoa</taxon>
        <taxon>Porifera</taxon>
        <taxon>Demospongiae</taxon>
        <taxon>Heteroscleromorpha</taxon>
        <taxon>Tetractinellida</taxon>
        <taxon>Astrophorina</taxon>
        <taxon>Geodiidae</taxon>
        <taxon>Geodia</taxon>
    </lineage>
</organism>
<keyword evidence="3" id="KW-1185">Reference proteome</keyword>
<gene>
    <name evidence="2" type="ORF">GBAR_LOCUS25271</name>
</gene>
<feature type="non-terminal residue" evidence="2">
    <location>
        <position position="1"/>
    </location>
</feature>
<feature type="region of interest" description="Disordered" evidence="1">
    <location>
        <begin position="18"/>
        <end position="90"/>
    </location>
</feature>
<reference evidence="2" key="1">
    <citation type="submission" date="2023-03" db="EMBL/GenBank/DDBJ databases">
        <authorList>
            <person name="Steffen K."/>
            <person name="Cardenas P."/>
        </authorList>
    </citation>
    <scope>NUCLEOTIDE SEQUENCE</scope>
</reference>
<dbReference type="EMBL" id="CASHTH010003498">
    <property type="protein sequence ID" value="CAI8045687.1"/>
    <property type="molecule type" value="Genomic_DNA"/>
</dbReference>
<evidence type="ECO:0000313" key="3">
    <source>
        <dbReference type="Proteomes" id="UP001174909"/>
    </source>
</evidence>
<feature type="compositionally biased region" description="Gly residues" evidence="1">
    <location>
        <begin position="136"/>
        <end position="145"/>
    </location>
</feature>
<comment type="caution">
    <text evidence="2">The sequence shown here is derived from an EMBL/GenBank/DDBJ whole genome shotgun (WGS) entry which is preliminary data.</text>
</comment>
<protein>
    <submittedName>
        <fullName evidence="2">Uncharacterized protein</fullName>
    </submittedName>
</protein>
<feature type="region of interest" description="Disordered" evidence="1">
    <location>
        <begin position="104"/>
        <end position="163"/>
    </location>
</feature>
<name>A0AA35XCD4_GEOBA</name>
<evidence type="ECO:0000313" key="2">
    <source>
        <dbReference type="EMBL" id="CAI8045687.1"/>
    </source>
</evidence>